<dbReference type="InterPro" id="IPR042099">
    <property type="entry name" value="ANL_N_sf"/>
</dbReference>
<gene>
    <name evidence="2" type="ORF">METZ01_LOCUS446962</name>
</gene>
<accession>A0A382ZHD5</accession>
<reference evidence="2" key="1">
    <citation type="submission" date="2018-05" db="EMBL/GenBank/DDBJ databases">
        <authorList>
            <person name="Lanie J.A."/>
            <person name="Ng W.-L."/>
            <person name="Kazmierczak K.M."/>
            <person name="Andrzejewski T.M."/>
            <person name="Davidsen T.M."/>
            <person name="Wayne K.J."/>
            <person name="Tettelin H."/>
            <person name="Glass J.I."/>
            <person name="Rusch D."/>
            <person name="Podicherti R."/>
            <person name="Tsui H.-C.T."/>
            <person name="Winkler M.E."/>
        </authorList>
    </citation>
    <scope>NUCLEOTIDE SEQUENCE</scope>
</reference>
<dbReference type="AlphaFoldDB" id="A0A382ZHD5"/>
<dbReference type="Gene3D" id="3.40.50.12780">
    <property type="entry name" value="N-terminal domain of ligase-like"/>
    <property type="match status" value="1"/>
</dbReference>
<organism evidence="2">
    <name type="scientific">marine metagenome</name>
    <dbReference type="NCBI Taxonomy" id="408172"/>
    <lineage>
        <taxon>unclassified sequences</taxon>
        <taxon>metagenomes</taxon>
        <taxon>ecological metagenomes</taxon>
    </lineage>
</organism>
<dbReference type="EMBL" id="UINC01183373">
    <property type="protein sequence ID" value="SVD94108.1"/>
    <property type="molecule type" value="Genomic_DNA"/>
</dbReference>
<dbReference type="Pfam" id="PF00501">
    <property type="entry name" value="AMP-binding"/>
    <property type="match status" value="1"/>
</dbReference>
<evidence type="ECO:0000313" key="2">
    <source>
        <dbReference type="EMBL" id="SVD94108.1"/>
    </source>
</evidence>
<proteinExistence type="predicted"/>
<name>A0A382ZHD5_9ZZZZ</name>
<sequence>MNSSTPTDNTNLRKRLADFGTVTDALDYAARGATGCNFYSSRGELTDVLTYADLCSFAKDHAQRLIGMGLESGDRIAILASTTPDFPVLFFACQYAGLVPVPLPVPTAFGRREAYIEQISAQIKLSGSRILIGPVDLIKIVKEEIDMSRLLLCGTRDDII</sequence>
<dbReference type="PANTHER" id="PTHR22754:SF32">
    <property type="entry name" value="DISCO-INTERACTING PROTEIN 2"/>
    <property type="match status" value="1"/>
</dbReference>
<protein>
    <recommendedName>
        <fullName evidence="1">AMP-dependent synthetase/ligase domain-containing protein</fullName>
    </recommendedName>
</protein>
<feature type="domain" description="AMP-dependent synthetase/ligase" evidence="1">
    <location>
        <begin position="48"/>
        <end position="133"/>
    </location>
</feature>
<feature type="non-terminal residue" evidence="2">
    <location>
        <position position="160"/>
    </location>
</feature>
<dbReference type="InterPro" id="IPR000873">
    <property type="entry name" value="AMP-dep_synth/lig_dom"/>
</dbReference>
<dbReference type="PANTHER" id="PTHR22754">
    <property type="entry name" value="DISCO-INTERACTING PROTEIN 2 DIP2 -RELATED"/>
    <property type="match status" value="1"/>
</dbReference>
<evidence type="ECO:0000259" key="1">
    <source>
        <dbReference type="Pfam" id="PF00501"/>
    </source>
</evidence>
<dbReference type="SUPFAM" id="SSF56801">
    <property type="entry name" value="Acetyl-CoA synthetase-like"/>
    <property type="match status" value="1"/>
</dbReference>